<evidence type="ECO:0000256" key="1">
    <source>
        <dbReference type="ARBA" id="ARBA00005417"/>
    </source>
</evidence>
<name>A0A510HHP9_9ACTN</name>
<comment type="similarity">
    <text evidence="1">Belongs to the ABC transporter superfamily.</text>
</comment>
<gene>
    <name evidence="6" type="ORF">RxyAA322_12920</name>
</gene>
<keyword evidence="7" id="KW-1185">Reference proteome</keyword>
<evidence type="ECO:0000313" key="7">
    <source>
        <dbReference type="Proteomes" id="UP000318065"/>
    </source>
</evidence>
<dbReference type="EMBL" id="AP019791">
    <property type="protein sequence ID" value="BBL79438.1"/>
    <property type="molecule type" value="Genomic_DNA"/>
</dbReference>
<dbReference type="SMART" id="SM00382">
    <property type="entry name" value="AAA"/>
    <property type="match status" value="1"/>
</dbReference>
<dbReference type="GO" id="GO:0005524">
    <property type="term" value="F:ATP binding"/>
    <property type="evidence" value="ECO:0007669"/>
    <property type="project" value="UniProtKB-KW"/>
</dbReference>
<evidence type="ECO:0000256" key="4">
    <source>
        <dbReference type="ARBA" id="ARBA00022840"/>
    </source>
</evidence>
<keyword evidence="2" id="KW-0813">Transport</keyword>
<dbReference type="Proteomes" id="UP000318065">
    <property type="component" value="Chromosome"/>
</dbReference>
<dbReference type="GO" id="GO:0016887">
    <property type="term" value="F:ATP hydrolysis activity"/>
    <property type="evidence" value="ECO:0007669"/>
    <property type="project" value="InterPro"/>
</dbReference>
<dbReference type="InterPro" id="IPR003593">
    <property type="entry name" value="AAA+_ATPase"/>
</dbReference>
<dbReference type="Gene3D" id="3.40.50.300">
    <property type="entry name" value="P-loop containing nucleotide triphosphate hydrolases"/>
    <property type="match status" value="1"/>
</dbReference>
<evidence type="ECO:0000256" key="3">
    <source>
        <dbReference type="ARBA" id="ARBA00022741"/>
    </source>
</evidence>
<dbReference type="PROSITE" id="PS50893">
    <property type="entry name" value="ABC_TRANSPORTER_2"/>
    <property type="match status" value="1"/>
</dbReference>
<evidence type="ECO:0000259" key="5">
    <source>
        <dbReference type="PROSITE" id="PS50893"/>
    </source>
</evidence>
<dbReference type="CDD" id="cd03268">
    <property type="entry name" value="ABC_BcrA_bacitracin_resist"/>
    <property type="match status" value="1"/>
</dbReference>
<proteinExistence type="inferred from homology"/>
<feature type="domain" description="ABC transporter" evidence="5">
    <location>
        <begin position="12"/>
        <end position="237"/>
    </location>
</feature>
<reference evidence="6" key="1">
    <citation type="journal article" date="2019" name="Microbiol. Resour. Announc.">
        <title>Complete Genome Sequence of Rubrobacter xylanophilus Strain AA3-22, Isolated from Arima Onsen in Japan.</title>
        <authorList>
            <person name="Tomariguchi N."/>
            <person name="Miyazaki K."/>
        </authorList>
    </citation>
    <scope>NUCLEOTIDE SEQUENCE [LARGE SCALE GENOMIC DNA]</scope>
    <source>
        <strain evidence="6">AA3-22</strain>
    </source>
</reference>
<accession>A0A510HHP9</accession>
<keyword evidence="4 6" id="KW-0067">ATP-binding</keyword>
<dbReference type="InterPro" id="IPR027417">
    <property type="entry name" value="P-loop_NTPase"/>
</dbReference>
<keyword evidence="3" id="KW-0547">Nucleotide-binding</keyword>
<evidence type="ECO:0000256" key="2">
    <source>
        <dbReference type="ARBA" id="ARBA00022448"/>
    </source>
</evidence>
<dbReference type="SUPFAM" id="SSF52540">
    <property type="entry name" value="P-loop containing nucleoside triphosphate hydrolases"/>
    <property type="match status" value="1"/>
</dbReference>
<dbReference type="PANTHER" id="PTHR43335:SF4">
    <property type="entry name" value="ABC TRANSPORTER, ATP-BINDING PROTEIN"/>
    <property type="match status" value="1"/>
</dbReference>
<dbReference type="AlphaFoldDB" id="A0A510HHP9"/>
<dbReference type="PROSITE" id="PS00211">
    <property type="entry name" value="ABC_TRANSPORTER_1"/>
    <property type="match status" value="1"/>
</dbReference>
<dbReference type="PANTHER" id="PTHR43335">
    <property type="entry name" value="ABC TRANSPORTER, ATP-BINDING PROTEIN"/>
    <property type="match status" value="1"/>
</dbReference>
<dbReference type="RefSeq" id="WP_197735575.1">
    <property type="nucleotide sequence ID" value="NZ_AP019791.1"/>
</dbReference>
<protein>
    <submittedName>
        <fullName evidence="6">ABC transporter ATP-binding protein</fullName>
    </submittedName>
</protein>
<dbReference type="InterPro" id="IPR017871">
    <property type="entry name" value="ABC_transporter-like_CS"/>
</dbReference>
<evidence type="ECO:0000313" key="6">
    <source>
        <dbReference type="EMBL" id="BBL79438.1"/>
    </source>
</evidence>
<dbReference type="Pfam" id="PF00005">
    <property type="entry name" value="ABC_tran"/>
    <property type="match status" value="1"/>
</dbReference>
<sequence length="306" mass="32729">MNENAIRQSLAVKTDGLTKRYGSGITAVDSLDLSVRRGEVYGFLGPNGAGKTTTLRMLLGLIRPTSGTAEVLGESPGSEAGLSKVGSLVESPAFYPYLSGRDNLKVMARYSGAPRVRIDEALSQVELSGRARDKYKKYSLGMKQRLGVAAALLKDPDLLILDEPTNGLDPRGMADMRGLIRELGRGERTVLLSSHLLGEVEQICNRVGVIQKGKLVAEGTVAELRGRQGLAIRAEPVEEALEIAKRLAGVEEVRASDGILHLVTDPERAAEINAKLVSAGLRVSEMRPAGQSLEEVFLELTGGEAV</sequence>
<organism evidence="6 7">
    <name type="scientific">Rubrobacter xylanophilus</name>
    <dbReference type="NCBI Taxonomy" id="49319"/>
    <lineage>
        <taxon>Bacteria</taxon>
        <taxon>Bacillati</taxon>
        <taxon>Actinomycetota</taxon>
        <taxon>Rubrobacteria</taxon>
        <taxon>Rubrobacterales</taxon>
        <taxon>Rubrobacteraceae</taxon>
        <taxon>Rubrobacter</taxon>
    </lineage>
</organism>
<dbReference type="InterPro" id="IPR003439">
    <property type="entry name" value="ABC_transporter-like_ATP-bd"/>
</dbReference>